<dbReference type="InterPro" id="IPR032506">
    <property type="entry name" value="SGSH_C"/>
</dbReference>
<dbReference type="Pfam" id="PF00884">
    <property type="entry name" value="Sulfatase"/>
    <property type="match status" value="1"/>
</dbReference>
<organism evidence="6">
    <name type="scientific">mine drainage metagenome</name>
    <dbReference type="NCBI Taxonomy" id="410659"/>
    <lineage>
        <taxon>unclassified sequences</taxon>
        <taxon>metagenomes</taxon>
        <taxon>ecological metagenomes</taxon>
    </lineage>
</organism>
<dbReference type="Pfam" id="PF16347">
    <property type="entry name" value="SGSH_C"/>
    <property type="match status" value="1"/>
</dbReference>
<dbReference type="PANTHER" id="PTHR45953">
    <property type="entry name" value="IDURONATE 2-SULFATASE"/>
    <property type="match status" value="1"/>
</dbReference>
<dbReference type="GO" id="GO:0046872">
    <property type="term" value="F:metal ion binding"/>
    <property type="evidence" value="ECO:0007669"/>
    <property type="project" value="UniProtKB-KW"/>
</dbReference>
<dbReference type="GO" id="GO:0004423">
    <property type="term" value="F:iduronate-2-sulfatase activity"/>
    <property type="evidence" value="ECO:0007669"/>
    <property type="project" value="TreeGrafter"/>
</dbReference>
<evidence type="ECO:0000256" key="3">
    <source>
        <dbReference type="SAM" id="MobiDB-lite"/>
    </source>
</evidence>
<sequence>MITFVASIQWGDGTNLASGVLVVPGSADMAKQEFSRRGFIGSSGAAVLAGLASQIGAQTAVGETPSTGVAGEVRRKQTPAQPNLVLFMPDEMRADALACYGNPLTRTPNFDKLAQDGTRFANCHVQFPVCGASRCSLLTGWPTSVRGHRSLFYFLRPDEPNMFRYLREAGYDVFWYGKNDALAAESFYDSVTMWNYPDPPSARTPRVQHKPRPTGGKITGPDTFIGQETGDRAATPEYASIQSAIRILERKETDRPFCIFLPLSSPHPPYGSPEGFNDMYSPADIHGLRPRDLPRKPGYISSIRKEYGLNGLSEDTFRKIRALYYGMVSFSDWLLGELLEAIERTNHNQDTAVFVLSDHGDYAGDYGLVEKWPSGLEDTLTHVPLIASVPGGAQGHISENMVELFDVMATCLDLAQTEARHTHFARSLMPQIHGGAGDPGRAVFSEGGYNTYEPQCFEDNDQTPGSLYYPKEHLEVTHPEDVSRAAMVRTHEYKLVSRPQGQSELYIYKDDPQELHNRFGDRDVSHIQCDLQQQLLHWYVNTTGIAPFDKDQRECPPYYATPSFPQSIQASVRSILDKG</sequence>
<dbReference type="PANTHER" id="PTHR45953:SF1">
    <property type="entry name" value="IDURONATE 2-SULFATASE"/>
    <property type="match status" value="1"/>
</dbReference>
<evidence type="ECO:0000313" key="6">
    <source>
        <dbReference type="EMBL" id="CBH99885.1"/>
    </source>
</evidence>
<reference evidence="6" key="1">
    <citation type="submission" date="2009-10" db="EMBL/GenBank/DDBJ databases">
        <title>Diversity of trophic interactions inside an arsenic-rich microbial ecosystem.</title>
        <authorList>
            <person name="Bertin P.N."/>
            <person name="Heinrich-Salmeron A."/>
            <person name="Pelletier E."/>
            <person name="Goulhen-Chollet F."/>
            <person name="Arsene-Ploetze F."/>
            <person name="Gallien S."/>
            <person name="Calteau A."/>
            <person name="Vallenet D."/>
            <person name="Casiot C."/>
            <person name="Chane-Woon-Ming B."/>
            <person name="Giloteaux L."/>
            <person name="Barakat M."/>
            <person name="Bonnefoy V."/>
            <person name="Bruneel O."/>
            <person name="Chandler M."/>
            <person name="Cleiss J."/>
            <person name="Duran R."/>
            <person name="Elbaz-Poulichet F."/>
            <person name="Fonknechten N."/>
            <person name="Lauga B."/>
            <person name="Mornico D."/>
            <person name="Ortet P."/>
            <person name="Schaeffer C."/>
            <person name="Siguier P."/>
            <person name="Alexander Thil Smith A."/>
            <person name="Van Dorsselaer A."/>
            <person name="Weissenbach J."/>
            <person name="Medigue C."/>
            <person name="Le Paslier D."/>
        </authorList>
    </citation>
    <scope>NUCLEOTIDE SEQUENCE</scope>
</reference>
<proteinExistence type="predicted"/>
<feature type="domain" description="N-sulphoglucosamine sulphohydrolase C-terminal" evidence="5">
    <location>
        <begin position="465"/>
        <end position="537"/>
    </location>
</feature>
<name>E6PY76_9ZZZZ</name>
<feature type="domain" description="Sulfatase N-terminal" evidence="4">
    <location>
        <begin position="82"/>
        <end position="416"/>
    </location>
</feature>
<evidence type="ECO:0000256" key="2">
    <source>
        <dbReference type="ARBA" id="ARBA00022801"/>
    </source>
</evidence>
<dbReference type="SUPFAM" id="SSF53649">
    <property type="entry name" value="Alkaline phosphatase-like"/>
    <property type="match status" value="1"/>
</dbReference>
<gene>
    <name evidence="6" type="ORF">CARN3_0849</name>
</gene>
<keyword evidence="2" id="KW-0378">Hydrolase</keyword>
<evidence type="ECO:0000256" key="1">
    <source>
        <dbReference type="ARBA" id="ARBA00022723"/>
    </source>
</evidence>
<evidence type="ECO:0000259" key="5">
    <source>
        <dbReference type="Pfam" id="PF16347"/>
    </source>
</evidence>
<dbReference type="EMBL" id="CABN01000064">
    <property type="protein sequence ID" value="CBH99885.1"/>
    <property type="molecule type" value="Genomic_DNA"/>
</dbReference>
<dbReference type="GO" id="GO:0005737">
    <property type="term" value="C:cytoplasm"/>
    <property type="evidence" value="ECO:0007669"/>
    <property type="project" value="TreeGrafter"/>
</dbReference>
<dbReference type="InterPro" id="IPR000917">
    <property type="entry name" value="Sulfatase_N"/>
</dbReference>
<evidence type="ECO:0000259" key="4">
    <source>
        <dbReference type="Pfam" id="PF00884"/>
    </source>
</evidence>
<dbReference type="AlphaFoldDB" id="E6PY76"/>
<protein>
    <submittedName>
        <fullName evidence="6">Putative Sulfatase</fullName>
    </submittedName>
</protein>
<dbReference type="Gene3D" id="3.40.720.10">
    <property type="entry name" value="Alkaline Phosphatase, subunit A"/>
    <property type="match status" value="1"/>
</dbReference>
<keyword evidence="1" id="KW-0479">Metal-binding</keyword>
<dbReference type="CDD" id="cd16150">
    <property type="entry name" value="sulfatase_like"/>
    <property type="match status" value="1"/>
</dbReference>
<dbReference type="InterPro" id="IPR017850">
    <property type="entry name" value="Alkaline_phosphatase_core_sf"/>
</dbReference>
<accession>E6PY76</accession>
<feature type="region of interest" description="Disordered" evidence="3">
    <location>
        <begin position="199"/>
        <end position="224"/>
    </location>
</feature>
<comment type="caution">
    <text evidence="6">The sequence shown here is derived from an EMBL/GenBank/DDBJ whole genome shotgun (WGS) entry which is preliminary data.</text>
</comment>